<comment type="caution">
    <text evidence="2">The sequence shown here is derived from an EMBL/GenBank/DDBJ whole genome shotgun (WGS) entry which is preliminary data.</text>
</comment>
<gene>
    <name evidence="2" type="ORF">GCM10009533_20800</name>
</gene>
<sequence>MTLRVMCRQGALVARSAVRDRCRDVGHGYMRALSRIPINRRTHPIPVHRKGERARVAGGRRDPLPSRTVDTTNPLRDLRRPPG</sequence>
<dbReference type="Proteomes" id="UP001500729">
    <property type="component" value="Unassembled WGS sequence"/>
</dbReference>
<dbReference type="EMBL" id="BAAAGS010000010">
    <property type="protein sequence ID" value="GAA0521546.1"/>
    <property type="molecule type" value="Genomic_DNA"/>
</dbReference>
<keyword evidence="3" id="KW-1185">Reference proteome</keyword>
<evidence type="ECO:0000256" key="1">
    <source>
        <dbReference type="SAM" id="MobiDB-lite"/>
    </source>
</evidence>
<protein>
    <submittedName>
        <fullName evidence="2">Uncharacterized protein</fullName>
    </submittedName>
</protein>
<feature type="region of interest" description="Disordered" evidence="1">
    <location>
        <begin position="48"/>
        <end position="83"/>
    </location>
</feature>
<accession>A0ABN1CLF4</accession>
<evidence type="ECO:0000313" key="3">
    <source>
        <dbReference type="Proteomes" id="UP001500729"/>
    </source>
</evidence>
<reference evidence="2 3" key="1">
    <citation type="journal article" date="2019" name="Int. J. Syst. Evol. Microbiol.">
        <title>The Global Catalogue of Microorganisms (GCM) 10K type strain sequencing project: providing services to taxonomists for standard genome sequencing and annotation.</title>
        <authorList>
            <consortium name="The Broad Institute Genomics Platform"/>
            <consortium name="The Broad Institute Genome Sequencing Center for Infectious Disease"/>
            <person name="Wu L."/>
            <person name="Ma J."/>
        </authorList>
    </citation>
    <scope>NUCLEOTIDE SEQUENCE [LARGE SCALE GENOMIC DNA]</scope>
    <source>
        <strain evidence="2 3">JCM 10303</strain>
    </source>
</reference>
<organism evidence="2 3">
    <name type="scientific">Saccharopolyspora erythraea</name>
    <name type="common">Streptomyces erythraeus</name>
    <dbReference type="NCBI Taxonomy" id="1836"/>
    <lineage>
        <taxon>Bacteria</taxon>
        <taxon>Bacillati</taxon>
        <taxon>Actinomycetota</taxon>
        <taxon>Actinomycetes</taxon>
        <taxon>Pseudonocardiales</taxon>
        <taxon>Pseudonocardiaceae</taxon>
        <taxon>Saccharopolyspora</taxon>
    </lineage>
</organism>
<proteinExistence type="predicted"/>
<name>A0ABN1CLF4_SACER</name>
<feature type="compositionally biased region" description="Basic and acidic residues" evidence="1">
    <location>
        <begin position="53"/>
        <end position="64"/>
    </location>
</feature>
<evidence type="ECO:0000313" key="2">
    <source>
        <dbReference type="EMBL" id="GAA0521546.1"/>
    </source>
</evidence>